<feature type="coiled-coil region" evidence="1">
    <location>
        <begin position="900"/>
        <end position="951"/>
    </location>
</feature>
<evidence type="ECO:0000256" key="2">
    <source>
        <dbReference type="SAM" id="MobiDB-lite"/>
    </source>
</evidence>
<reference evidence="3" key="1">
    <citation type="journal article" date="2020" name="bioRxiv">
        <title>Comparative genomics of Chlamydomonas.</title>
        <authorList>
            <person name="Craig R.J."/>
            <person name="Hasan A.R."/>
            <person name="Ness R.W."/>
            <person name="Keightley P.D."/>
        </authorList>
    </citation>
    <scope>NUCLEOTIDE SEQUENCE</scope>
    <source>
        <strain evidence="3">CCAP 11/173</strain>
    </source>
</reference>
<feature type="region of interest" description="Disordered" evidence="2">
    <location>
        <begin position="2046"/>
        <end position="2065"/>
    </location>
</feature>
<keyword evidence="1" id="KW-0175">Coiled coil</keyword>
<name>A0A835WSC7_9CHLO</name>
<dbReference type="EMBL" id="JAEHOD010000005">
    <property type="protein sequence ID" value="KAG2452800.1"/>
    <property type="molecule type" value="Genomic_DNA"/>
</dbReference>
<dbReference type="OrthoDB" id="547318at2759"/>
<feature type="compositionally biased region" description="Gly residues" evidence="2">
    <location>
        <begin position="1620"/>
        <end position="1633"/>
    </location>
</feature>
<feature type="compositionally biased region" description="Low complexity" evidence="2">
    <location>
        <begin position="1510"/>
        <end position="1522"/>
    </location>
</feature>
<feature type="coiled-coil region" evidence="1">
    <location>
        <begin position="687"/>
        <end position="770"/>
    </location>
</feature>
<dbReference type="PANTHER" id="PTHR45615">
    <property type="entry name" value="MYOSIN HEAVY CHAIN, NON-MUSCLE"/>
    <property type="match status" value="1"/>
</dbReference>
<feature type="region of interest" description="Disordered" evidence="2">
    <location>
        <begin position="1540"/>
        <end position="1581"/>
    </location>
</feature>
<feature type="coiled-coil region" evidence="1">
    <location>
        <begin position="1165"/>
        <end position="1211"/>
    </location>
</feature>
<feature type="compositionally biased region" description="Low complexity" evidence="2">
    <location>
        <begin position="2103"/>
        <end position="2113"/>
    </location>
</feature>
<protein>
    <submittedName>
        <fullName evidence="3">Uncharacterized protein</fullName>
    </submittedName>
</protein>
<feature type="compositionally biased region" description="Low complexity" evidence="2">
    <location>
        <begin position="1841"/>
        <end position="1859"/>
    </location>
</feature>
<keyword evidence="4" id="KW-1185">Reference proteome</keyword>
<accession>A0A835WSC7</accession>
<proteinExistence type="predicted"/>
<feature type="region of interest" description="Disordered" evidence="2">
    <location>
        <begin position="1600"/>
        <end position="1721"/>
    </location>
</feature>
<gene>
    <name evidence="3" type="ORF">HYH02_003029</name>
</gene>
<feature type="compositionally biased region" description="Low complexity" evidence="2">
    <location>
        <begin position="1454"/>
        <end position="1468"/>
    </location>
</feature>
<feature type="compositionally biased region" description="Low complexity" evidence="2">
    <location>
        <begin position="1323"/>
        <end position="1351"/>
    </location>
</feature>
<feature type="compositionally biased region" description="Gly residues" evidence="2">
    <location>
        <begin position="1556"/>
        <end position="1572"/>
    </location>
</feature>
<feature type="compositionally biased region" description="Low complexity" evidence="2">
    <location>
        <begin position="1427"/>
        <end position="1442"/>
    </location>
</feature>
<feature type="compositionally biased region" description="Low complexity" evidence="2">
    <location>
        <begin position="1545"/>
        <end position="1555"/>
    </location>
</feature>
<evidence type="ECO:0000313" key="3">
    <source>
        <dbReference type="EMBL" id="KAG2452800.1"/>
    </source>
</evidence>
<feature type="compositionally biased region" description="Low complexity" evidence="2">
    <location>
        <begin position="233"/>
        <end position="243"/>
    </location>
</feature>
<feature type="region of interest" description="Disordered" evidence="2">
    <location>
        <begin position="200"/>
        <end position="243"/>
    </location>
</feature>
<dbReference type="Proteomes" id="UP000613740">
    <property type="component" value="Unassembled WGS sequence"/>
</dbReference>
<feature type="region of interest" description="Disordered" evidence="2">
    <location>
        <begin position="1983"/>
        <end position="2031"/>
    </location>
</feature>
<feature type="region of interest" description="Disordered" evidence="2">
    <location>
        <begin position="2092"/>
        <end position="2120"/>
    </location>
</feature>
<organism evidence="3 4">
    <name type="scientific">Chlamydomonas schloesseri</name>
    <dbReference type="NCBI Taxonomy" id="2026947"/>
    <lineage>
        <taxon>Eukaryota</taxon>
        <taxon>Viridiplantae</taxon>
        <taxon>Chlorophyta</taxon>
        <taxon>core chlorophytes</taxon>
        <taxon>Chlorophyceae</taxon>
        <taxon>CS clade</taxon>
        <taxon>Chlamydomonadales</taxon>
        <taxon>Chlamydomonadaceae</taxon>
        <taxon>Chlamydomonas</taxon>
    </lineage>
</organism>
<comment type="caution">
    <text evidence="3">The sequence shown here is derived from an EMBL/GenBank/DDBJ whole genome shotgun (WGS) entry which is preliminary data.</text>
</comment>
<feature type="compositionally biased region" description="Low complexity" evidence="2">
    <location>
        <begin position="2052"/>
        <end position="2065"/>
    </location>
</feature>
<feature type="compositionally biased region" description="Low complexity" evidence="2">
    <location>
        <begin position="1797"/>
        <end position="1806"/>
    </location>
</feature>
<feature type="region of interest" description="Disordered" evidence="2">
    <location>
        <begin position="1740"/>
        <end position="1864"/>
    </location>
</feature>
<feature type="compositionally biased region" description="Low complexity" evidence="2">
    <location>
        <begin position="1999"/>
        <end position="2022"/>
    </location>
</feature>
<feature type="region of interest" description="Disordered" evidence="2">
    <location>
        <begin position="1299"/>
        <end position="1384"/>
    </location>
</feature>
<feature type="region of interest" description="Disordered" evidence="2">
    <location>
        <begin position="1427"/>
        <end position="1524"/>
    </location>
</feature>
<feature type="compositionally biased region" description="Low complexity" evidence="2">
    <location>
        <begin position="1740"/>
        <end position="1773"/>
    </location>
</feature>
<feature type="compositionally biased region" description="Low complexity" evidence="2">
    <location>
        <begin position="1695"/>
        <end position="1721"/>
    </location>
</feature>
<feature type="compositionally biased region" description="Pro residues" evidence="2">
    <location>
        <begin position="377"/>
        <end position="390"/>
    </location>
</feature>
<feature type="region of interest" description="Disordered" evidence="2">
    <location>
        <begin position="373"/>
        <end position="393"/>
    </location>
</feature>
<dbReference type="PANTHER" id="PTHR45615:SF66">
    <property type="entry name" value="CARD DOMAIN-CONTAINING PROTEIN"/>
    <property type="match status" value="1"/>
</dbReference>
<evidence type="ECO:0000313" key="4">
    <source>
        <dbReference type="Proteomes" id="UP000613740"/>
    </source>
</evidence>
<feature type="region of interest" description="Disordered" evidence="2">
    <location>
        <begin position="42"/>
        <end position="85"/>
    </location>
</feature>
<evidence type="ECO:0000256" key="1">
    <source>
        <dbReference type="SAM" id="Coils"/>
    </source>
</evidence>
<sequence>MLPGNSSSDLSSSASSISISHGLLPQGAAGAAAGASGRATAACSSSGATTRPDPAAMGIVSHGEAHHGGPWGRHGTRPTSASPQPLQPAEAAALGALLQSPEAGSNALLGRWATAEVPLLVPLVAGAATNMSLDESYGDAQEALIGRYLLLLGAGPAAGAGVAERQRRQAGGSVGQLELTPHTRTRTAAPSAPFLHLDLSTLPPRGTTDGASADGHANGAVPRLGQGQGQGQGLAAASPASPSPAAASAAAAAPLLLRSLGLDSASLAARHMPEALVGALHRSLAASAAAFFRTCLAERRKLAGLLAGGEVVPLADRVLAFITGTEGELRTGSALPDMQELREAGDIELLLNAVTPPGAAPYRHAHLNHELDWERAQPPPSPPPPPPAPEPDLEALMDIDKITALAAAGNVPGLRALLRGLVGALAHSRSSLSERLEAEAGRAQREWQRGEAARASCLQLREQLAGRNRVLAERDAQLQAAVVRAAAAEEELVAERGAAAGLRAQLRALQADSEQQLAALKAGLEAQIADLKHALRGATDDGSGEGAGGVGGLGAQLAAARSEVALAELRQAQERAVSGQLRVMLDSARGQLATHRDRAAAAGAEVERLTRLVAAAQDLANASSGGLSLLEQQLGAERAAHRRTTERLQSVNWRLEGARCAVVDMRSRAAAALRRLQTVLGETTLRAAAAERQAADREWELRAARRELEELGTTAQTLRERNTRLEADFSAARQEAIAARLDADEAGAALAAARGALAAAEARVAALQTQVTDGAEAVLAGQAASARLVELEKEHGDLQSSFASLTAAHQSLSAAHADLTAQMGAMRERLTELERRDALLVDLTARHDVLVAEHAALQALSDELTKELTSSKAAFAQLQKHCEALSGQVQEYRYRADRSAADLEQEREGHRATRTELEITAEQRQDLSQRCDDLTKRLDEMEKHVAATDAEAARCRRAAELAEQQRAEAFALRDAWTRVRLLVSSDVREYLSAISGQLGSLESLLGSSRADLVALQGRLLDLPPGALEGSGVAAPQVPFEMAQRVCDSLFRMVACGGQLLQTQAEIRTTLLDRLDHVEDGLQERLRSATDYWRQVLALSRGSPRAMVQVVERMTGQVCRELELDPSNPLARMVPIGVLEEAGVELSSQHERLGGLRGTAHAAEGAREAAAKLLDYEREVSSARAAEYQALVAALNVEVGRLRARVSSLEANNTLQSKATADMQRMLTDAEWKVSKAQERETLLGAKYLVPLGRESRAVQTVFSDLHHHQLVGVGVPLGAGVGQLRFSLSGEAQAEAEAAAAAARGRGRSRAASPLQTTASAGPSRPLSAATSTATASQRARSRSGSPSRGRGAAGHRARSRNVTSGAGVLSEPGEATSAAEDMEGVEWEEVRVTGSGDSEAGGLVGAPVRALETACAGAAAAVAASASTPTRPSLPLHLQSLGGAGPGAPSPDSPASLPPLTALNSPAGTLLPSALSPRLPTTAGGSGSGPSAAVSFAHVPNSHPHRQQPQHPAAQQPQRPASAMVAPLSSLGMGLEGRRAANLGGSRSNPSSPRGAGGGLQAAGGGTGGPSRLGNGASSAAAASAAAAQQLQQMLARLPQGQGQGQGRRHPDQVARSSGGAGAGAGGVGGGAWAAAPDYLQQPDLQQREENEEEEDGVYGGSSTEGEQEDREQGAGGYDGEVQSCEGEGEDDILPPAALRTPSASATAAAAAAFASRATAPAVGDAGLEAVWQIQPQLQPQAQAQPQSQQPVPQRSVASASAGAADDSPLSPLRRHPHQRPYTAVPAGSSHLHSRPPATSTAAWPAAPPAGQRATASMGGTVAFASPPGSPQPLQQHNRSAGSASSGAITTTTTASGIPHGWQQRSWDWVPEAAALAAAGGRGGGGGLQPYSRQALLELLADIHFTKAHADKVSAAAAFPPVSMQQYVGAYFAARHGPRGAHPPATEMALAQLLLSLEAHSALYEVMLFARLARLEAYTSKPAPHHRNGLRPATATTRSFPASPAGSARPSSPAPTARMRPGSSRPGLNASSAAAAAAIYGGASSGGGGNVASPRSPAAGGGAAAARSSRLMSANAGAGAGQRGNAMVAYTQQQGARPSSPGAGDDSAVSGGVAAGGETTMRLRTGASPCLVVGGGGMTTSTAPPAVPLLRLGAQRQRLAEVLAPEGMVRALAELPGVAGMEPFAQFATAGRLLGRLRQSDLGVPLREEQHPELHYLVGGVAVATLGLDEPPELVMAAAAAGGGLPYGQDVMLLQMPNVALDSLSYLAADDVDRPPPPGGAGPGGWRRRAVLLLSQAFVEAAAAAVPPGERPGSGDGGYRGGATSPAAAELAALLGCALAPMLMPGGCGWRLELQGGGPVGPQGVPPPASATSRPLLSAAEVVTAVNVAALRPRAALAALPSQLQVKWERLLGHLRAVAGLVAAASDRGALLAVQQLAPAVRATYRAAAGLSLAAAAPGGGAGDWSDVGSGGGGGVLLGSGEDLLLQAQASPWSGDTELHSRAAQPAHEVAAGAAAAAAAAAGGHAQAQGQEKGGAQERRRHALARVVLLARWAESQEYRGTLRAAVMGAGHA</sequence>